<keyword evidence="4" id="KW-1185">Reference proteome</keyword>
<evidence type="ECO:0000256" key="1">
    <source>
        <dbReference type="SAM" id="MobiDB-lite"/>
    </source>
</evidence>
<feature type="transmembrane region" description="Helical" evidence="2">
    <location>
        <begin position="12"/>
        <end position="38"/>
    </location>
</feature>
<comment type="caution">
    <text evidence="3">The sequence shown here is derived from an EMBL/GenBank/DDBJ whole genome shotgun (WGS) entry which is preliminary data.</text>
</comment>
<keyword evidence="2" id="KW-0812">Transmembrane</keyword>
<evidence type="ECO:0000256" key="2">
    <source>
        <dbReference type="SAM" id="Phobius"/>
    </source>
</evidence>
<dbReference type="RefSeq" id="WP_132380489.1">
    <property type="nucleotide sequence ID" value="NZ_SLZZ01000008.1"/>
</dbReference>
<dbReference type="AlphaFoldDB" id="A0A4R3K8Y9"/>
<dbReference type="Proteomes" id="UP000295726">
    <property type="component" value="Unassembled WGS sequence"/>
</dbReference>
<evidence type="ECO:0000313" key="4">
    <source>
        <dbReference type="Proteomes" id="UP000295726"/>
    </source>
</evidence>
<organism evidence="3 4">
    <name type="scientific">Muricomes intestini</name>
    <dbReference type="NCBI Taxonomy" id="1796634"/>
    <lineage>
        <taxon>Bacteria</taxon>
        <taxon>Bacillati</taxon>
        <taxon>Bacillota</taxon>
        <taxon>Clostridia</taxon>
        <taxon>Lachnospirales</taxon>
        <taxon>Lachnospiraceae</taxon>
        <taxon>Muricomes</taxon>
    </lineage>
</organism>
<feature type="compositionally biased region" description="Basic and acidic residues" evidence="1">
    <location>
        <begin position="254"/>
        <end position="271"/>
    </location>
</feature>
<reference evidence="3 4" key="1">
    <citation type="submission" date="2019-03" db="EMBL/GenBank/DDBJ databases">
        <title>Genomic Encyclopedia of Type Strains, Phase IV (KMG-IV): sequencing the most valuable type-strain genomes for metagenomic binning, comparative biology and taxonomic classification.</title>
        <authorList>
            <person name="Goeker M."/>
        </authorList>
    </citation>
    <scope>NUCLEOTIDE SEQUENCE [LARGE SCALE GENOMIC DNA]</scope>
    <source>
        <strain evidence="3 4">DSM 29489</strain>
    </source>
</reference>
<accession>A0A4R3K8Y9</accession>
<gene>
    <name evidence="3" type="ORF">EDD59_10870</name>
</gene>
<keyword evidence="2" id="KW-0472">Membrane</keyword>
<protein>
    <recommendedName>
        <fullName evidence="5">RNA-binding protein</fullName>
    </recommendedName>
</protein>
<evidence type="ECO:0008006" key="5">
    <source>
        <dbReference type="Google" id="ProtNLM"/>
    </source>
</evidence>
<evidence type="ECO:0000313" key="3">
    <source>
        <dbReference type="EMBL" id="TCS79486.1"/>
    </source>
</evidence>
<dbReference type="EMBL" id="SLZZ01000008">
    <property type="protein sequence ID" value="TCS79486.1"/>
    <property type="molecule type" value="Genomic_DNA"/>
</dbReference>
<dbReference type="OrthoDB" id="1924599at2"/>
<feature type="transmembrane region" description="Helical" evidence="2">
    <location>
        <begin position="87"/>
        <end position="120"/>
    </location>
</feature>
<name>A0A4R3K8Y9_9FIRM</name>
<feature type="transmembrane region" description="Helical" evidence="2">
    <location>
        <begin position="183"/>
        <end position="204"/>
    </location>
</feature>
<feature type="region of interest" description="Disordered" evidence="1">
    <location>
        <begin position="230"/>
        <end position="277"/>
    </location>
</feature>
<feature type="transmembrane region" description="Helical" evidence="2">
    <location>
        <begin position="140"/>
        <end position="162"/>
    </location>
</feature>
<proteinExistence type="predicted"/>
<sequence length="277" mass="30845">MFNSYNYGNIDSVMAGVLAIYMIILALCFIFYIISYIFKGIGMYTIAKRQGMDSPWLAFIPFARTYLHGELGGNITLKFKTVKNPGIWFLALPFIAGAVNFIFYLLIIIVGFGTAFSSIFDFRSFEDYSYSYGPQVSSGAILGILVLAIIWVVVLVVYEAIYKVFGVLVNHQILEKFTTKNMSVAHAVLCSVIPLYESICLFVMRNKDFNPGMEPDLGDSFVSPLPPILLADESGADSDITPETDTSSQPDMTAEQHQDVQTDGEETRDQDNTDITE</sequence>
<keyword evidence="2" id="KW-1133">Transmembrane helix</keyword>